<dbReference type="AlphaFoldDB" id="A0A2P2Q448"/>
<accession>A0A2P2Q448</accession>
<evidence type="ECO:0000313" key="2">
    <source>
        <dbReference type="EMBL" id="MBX61679.1"/>
    </source>
</evidence>
<feature type="compositionally biased region" description="Basic and acidic residues" evidence="1">
    <location>
        <begin position="101"/>
        <end position="114"/>
    </location>
</feature>
<protein>
    <submittedName>
        <fullName evidence="2">Uncharacterized protein</fullName>
    </submittedName>
</protein>
<name>A0A2P2Q448_RHIMU</name>
<feature type="region of interest" description="Disordered" evidence="1">
    <location>
        <begin position="81"/>
        <end position="131"/>
    </location>
</feature>
<reference evidence="2" key="1">
    <citation type="submission" date="2018-02" db="EMBL/GenBank/DDBJ databases">
        <title>Rhizophora mucronata_Transcriptome.</title>
        <authorList>
            <person name="Meera S.P."/>
            <person name="Sreeshan A."/>
            <person name="Augustine A."/>
        </authorList>
    </citation>
    <scope>NUCLEOTIDE SEQUENCE</scope>
    <source>
        <tissue evidence="2">Leaf</tissue>
    </source>
</reference>
<dbReference type="EMBL" id="GGEC01081195">
    <property type="protein sequence ID" value="MBX61679.1"/>
    <property type="molecule type" value="Transcribed_RNA"/>
</dbReference>
<evidence type="ECO:0000256" key="1">
    <source>
        <dbReference type="SAM" id="MobiDB-lite"/>
    </source>
</evidence>
<sequence length="131" mass="13887">MRRRVPDQSTEKRVAREQVGFKAQPLHLVKNLSRVVRLTGGNVGADRQVENRLGDAGGDGGIRVEDLAVEGIVLVGRDEGDEEGLGVGELVEGEDGGEEGEERKRREGGNEGREVGLCPFVEGDEAAGPAG</sequence>
<feature type="compositionally biased region" description="Acidic residues" evidence="1">
    <location>
        <begin position="91"/>
        <end position="100"/>
    </location>
</feature>
<proteinExistence type="predicted"/>
<organism evidence="2">
    <name type="scientific">Rhizophora mucronata</name>
    <name type="common">Asiatic mangrove</name>
    <dbReference type="NCBI Taxonomy" id="61149"/>
    <lineage>
        <taxon>Eukaryota</taxon>
        <taxon>Viridiplantae</taxon>
        <taxon>Streptophyta</taxon>
        <taxon>Embryophyta</taxon>
        <taxon>Tracheophyta</taxon>
        <taxon>Spermatophyta</taxon>
        <taxon>Magnoliopsida</taxon>
        <taxon>eudicotyledons</taxon>
        <taxon>Gunneridae</taxon>
        <taxon>Pentapetalae</taxon>
        <taxon>rosids</taxon>
        <taxon>fabids</taxon>
        <taxon>Malpighiales</taxon>
        <taxon>Rhizophoraceae</taxon>
        <taxon>Rhizophora</taxon>
    </lineage>
</organism>